<feature type="signal peptide" evidence="3">
    <location>
        <begin position="1"/>
        <end position="28"/>
    </location>
</feature>
<dbReference type="AlphaFoldDB" id="A0A344U359"/>
<dbReference type="EMBL" id="CP030862">
    <property type="protein sequence ID" value="AXE25330.1"/>
    <property type="molecule type" value="Genomic_DNA"/>
</dbReference>
<organism evidence="5 6">
    <name type="scientific">Streptomyces globosus</name>
    <dbReference type="NCBI Taxonomy" id="68209"/>
    <lineage>
        <taxon>Bacteria</taxon>
        <taxon>Bacillati</taxon>
        <taxon>Actinomycetota</taxon>
        <taxon>Actinomycetes</taxon>
        <taxon>Kitasatosporales</taxon>
        <taxon>Streptomycetaceae</taxon>
        <taxon>Streptomyces</taxon>
    </lineage>
</organism>
<keyword evidence="3" id="KW-0732">Signal</keyword>
<evidence type="ECO:0000256" key="2">
    <source>
        <dbReference type="SAM" id="MobiDB-lite"/>
    </source>
</evidence>
<dbReference type="OrthoDB" id="9789996at2"/>
<feature type="compositionally biased region" description="Pro residues" evidence="2">
    <location>
        <begin position="49"/>
        <end position="60"/>
    </location>
</feature>
<dbReference type="SUPFAM" id="SSF54631">
    <property type="entry name" value="CBS-domain pair"/>
    <property type="match status" value="1"/>
</dbReference>
<dbReference type="InterPro" id="IPR000644">
    <property type="entry name" value="CBS_dom"/>
</dbReference>
<name>A0A344U359_9ACTN</name>
<evidence type="ECO:0000259" key="4">
    <source>
        <dbReference type="PROSITE" id="PS51371"/>
    </source>
</evidence>
<evidence type="ECO:0000313" key="5">
    <source>
        <dbReference type="EMBL" id="AXE25330.1"/>
    </source>
</evidence>
<dbReference type="Proteomes" id="UP000252004">
    <property type="component" value="Chromosome"/>
</dbReference>
<keyword evidence="1" id="KW-0129">CBS domain</keyword>
<keyword evidence="6" id="KW-1185">Reference proteome</keyword>
<dbReference type="Gene3D" id="3.10.580.10">
    <property type="entry name" value="CBS-domain"/>
    <property type="match status" value="1"/>
</dbReference>
<feature type="chain" id="PRO_5016806311" description="CBS domain-containing protein" evidence="3">
    <location>
        <begin position="29"/>
        <end position="140"/>
    </location>
</feature>
<reference evidence="5 6" key="1">
    <citation type="submission" date="2018-01" db="EMBL/GenBank/DDBJ databases">
        <title>Draft genome Sequence of streptomyces globosus LZH-48.</title>
        <authorList>
            <person name="Ran K."/>
            <person name="Li Z."/>
            <person name="Wei S."/>
            <person name="Dong R."/>
        </authorList>
    </citation>
    <scope>NUCLEOTIDE SEQUENCE [LARGE SCALE GENOMIC DNA]</scope>
    <source>
        <strain evidence="5 6">LZH-48</strain>
    </source>
</reference>
<accession>A0A344U359</accession>
<dbReference type="PROSITE" id="PS51371">
    <property type="entry name" value="CBS"/>
    <property type="match status" value="1"/>
</dbReference>
<sequence length="140" mass="14756">MRRVRVRRAVADLLLAPLARRLLLVAHAAAPPVAVHRRTLLAPAPPGLLRPVPVRWPPGGCPRTRPPKPHPADVCSPDLVTVGPDDDIDKAVDLMRSRALRRLPVTEGGSPVGVVSLGDLAIGRDGSSALADISQAPPNT</sequence>
<dbReference type="Pfam" id="PF00571">
    <property type="entry name" value="CBS"/>
    <property type="match status" value="1"/>
</dbReference>
<evidence type="ECO:0000256" key="1">
    <source>
        <dbReference type="PROSITE-ProRule" id="PRU00703"/>
    </source>
</evidence>
<dbReference type="KEGG" id="sgz:C0216_19435"/>
<gene>
    <name evidence="5" type="ORF">C0216_19435</name>
</gene>
<protein>
    <recommendedName>
        <fullName evidence="4">CBS domain-containing protein</fullName>
    </recommendedName>
</protein>
<proteinExistence type="predicted"/>
<dbReference type="SMART" id="SM00116">
    <property type="entry name" value="CBS"/>
    <property type="match status" value="1"/>
</dbReference>
<feature type="domain" description="CBS" evidence="4">
    <location>
        <begin position="75"/>
        <end position="130"/>
    </location>
</feature>
<evidence type="ECO:0000313" key="6">
    <source>
        <dbReference type="Proteomes" id="UP000252004"/>
    </source>
</evidence>
<feature type="region of interest" description="Disordered" evidence="2">
    <location>
        <begin position="49"/>
        <end position="80"/>
    </location>
</feature>
<evidence type="ECO:0000256" key="3">
    <source>
        <dbReference type="SAM" id="SignalP"/>
    </source>
</evidence>
<dbReference type="InterPro" id="IPR046342">
    <property type="entry name" value="CBS_dom_sf"/>
</dbReference>